<comment type="caution">
    <text evidence="1">The sequence shown here is derived from an EMBL/GenBank/DDBJ whole genome shotgun (WGS) entry which is preliminary data.</text>
</comment>
<accession>A0A2I2G4E6</accession>
<dbReference type="EMBL" id="MSFO01000005">
    <property type="protein sequence ID" value="PLB47739.1"/>
    <property type="molecule type" value="Genomic_DNA"/>
</dbReference>
<dbReference type="RefSeq" id="XP_024703041.1">
    <property type="nucleotide sequence ID" value="XM_024853347.1"/>
</dbReference>
<organism evidence="1 2">
    <name type="scientific">Aspergillus steynii IBT 23096</name>
    <dbReference type="NCBI Taxonomy" id="1392250"/>
    <lineage>
        <taxon>Eukaryota</taxon>
        <taxon>Fungi</taxon>
        <taxon>Dikarya</taxon>
        <taxon>Ascomycota</taxon>
        <taxon>Pezizomycotina</taxon>
        <taxon>Eurotiomycetes</taxon>
        <taxon>Eurotiomycetidae</taxon>
        <taxon>Eurotiales</taxon>
        <taxon>Aspergillaceae</taxon>
        <taxon>Aspergillus</taxon>
        <taxon>Aspergillus subgen. Circumdati</taxon>
    </lineage>
</organism>
<gene>
    <name evidence="1" type="ORF">P170DRAFT_476415</name>
</gene>
<protein>
    <submittedName>
        <fullName evidence="1">Uncharacterized protein</fullName>
    </submittedName>
</protein>
<dbReference type="Proteomes" id="UP000234275">
    <property type="component" value="Unassembled WGS sequence"/>
</dbReference>
<evidence type="ECO:0000313" key="2">
    <source>
        <dbReference type="Proteomes" id="UP000234275"/>
    </source>
</evidence>
<dbReference type="AlphaFoldDB" id="A0A2I2G4E6"/>
<name>A0A2I2G4E6_9EURO</name>
<sequence>MIWKAMFEEPFFLHIVPYDWEKADRLITTRATAGPRSYLETTCYSFHQAPAHSDDPSLDAIESAHPSPHGALSWLRTCRLIYTEAKPLPKDKDISLHVCDIFTFVAAVDGRTPSLPLSQVRSMSFCMKMDVEDVFYAQNLPALQALTIFAHFECLPFQGNDRLGDGPEDPAPRLRRVDCPWIISYVRPYSLLQALTRTVSMGDVKLDLAGVRHNPWNRCPNVGDRCWCRGRSIDESSVPVEQIKLHLMAGIWKVSIKRD</sequence>
<dbReference type="OrthoDB" id="4368674at2759"/>
<dbReference type="VEuPathDB" id="FungiDB:P170DRAFT_476415"/>
<reference evidence="1 2" key="1">
    <citation type="submission" date="2016-12" db="EMBL/GenBank/DDBJ databases">
        <title>The genomes of Aspergillus section Nigri reveals drivers in fungal speciation.</title>
        <authorList>
            <consortium name="DOE Joint Genome Institute"/>
            <person name="Vesth T.C."/>
            <person name="Nybo J."/>
            <person name="Theobald S."/>
            <person name="Brandl J."/>
            <person name="Frisvad J.C."/>
            <person name="Nielsen K.F."/>
            <person name="Lyhne E.K."/>
            <person name="Kogle M.E."/>
            <person name="Kuo A."/>
            <person name="Riley R."/>
            <person name="Clum A."/>
            <person name="Nolan M."/>
            <person name="Lipzen A."/>
            <person name="Salamov A."/>
            <person name="Henrissat B."/>
            <person name="Wiebenga A."/>
            <person name="De Vries R.P."/>
            <person name="Grigoriev I.V."/>
            <person name="Mortensen U.H."/>
            <person name="Andersen M.R."/>
            <person name="Baker S.E."/>
        </authorList>
    </citation>
    <scope>NUCLEOTIDE SEQUENCE [LARGE SCALE GENOMIC DNA]</scope>
    <source>
        <strain evidence="1 2">IBT 23096</strain>
    </source>
</reference>
<dbReference type="GeneID" id="36561045"/>
<proteinExistence type="predicted"/>
<keyword evidence="2" id="KW-1185">Reference proteome</keyword>
<evidence type="ECO:0000313" key="1">
    <source>
        <dbReference type="EMBL" id="PLB47739.1"/>
    </source>
</evidence>